<protein>
    <recommendedName>
        <fullName evidence="4">Transcription initiation factor Rrn11</fullName>
    </recommendedName>
</protein>
<proteinExistence type="predicted"/>
<feature type="region of interest" description="Disordered" evidence="1">
    <location>
        <begin position="1"/>
        <end position="72"/>
    </location>
</feature>
<dbReference type="PANTHER" id="PTHR28244:SF1">
    <property type="entry name" value="RNA POLYMERASE I-SPECIFIC TRANSCRIPTION INITIATION FACTOR RRN11"/>
    <property type="match status" value="1"/>
</dbReference>
<evidence type="ECO:0008006" key="4">
    <source>
        <dbReference type="Google" id="ProtNLM"/>
    </source>
</evidence>
<gene>
    <name evidence="2" type="ORF">Egran_05970</name>
</gene>
<dbReference type="Proteomes" id="UP000243515">
    <property type="component" value="Unassembled WGS sequence"/>
</dbReference>
<keyword evidence="3" id="KW-1185">Reference proteome</keyword>
<dbReference type="OrthoDB" id="2159786at2759"/>
<dbReference type="GO" id="GO:0070860">
    <property type="term" value="C:RNA polymerase I core factor complex"/>
    <property type="evidence" value="ECO:0007669"/>
    <property type="project" value="TreeGrafter"/>
</dbReference>
<dbReference type="EMBL" id="NPHW01005945">
    <property type="protein sequence ID" value="OXV06262.1"/>
    <property type="molecule type" value="Genomic_DNA"/>
</dbReference>
<reference evidence="2 3" key="1">
    <citation type="journal article" date="2015" name="Environ. Microbiol.">
        <title>Metagenome sequence of Elaphomyces granulatus from sporocarp tissue reveals Ascomycota ectomycorrhizal fingerprints of genome expansion and a Proteobacteria-rich microbiome.</title>
        <authorList>
            <person name="Quandt C.A."/>
            <person name="Kohler A."/>
            <person name="Hesse C.N."/>
            <person name="Sharpton T.J."/>
            <person name="Martin F."/>
            <person name="Spatafora J.W."/>
        </authorList>
    </citation>
    <scope>NUCLEOTIDE SEQUENCE [LARGE SCALE GENOMIC DNA]</scope>
    <source>
        <strain evidence="2 3">OSC145934</strain>
    </source>
</reference>
<dbReference type="GO" id="GO:0042790">
    <property type="term" value="P:nucleolar large rRNA transcription by RNA polymerase I"/>
    <property type="evidence" value="ECO:0007669"/>
    <property type="project" value="TreeGrafter"/>
</dbReference>
<organism evidence="2 3">
    <name type="scientific">Elaphomyces granulatus</name>
    <dbReference type="NCBI Taxonomy" id="519963"/>
    <lineage>
        <taxon>Eukaryota</taxon>
        <taxon>Fungi</taxon>
        <taxon>Dikarya</taxon>
        <taxon>Ascomycota</taxon>
        <taxon>Pezizomycotina</taxon>
        <taxon>Eurotiomycetes</taxon>
        <taxon>Eurotiomycetidae</taxon>
        <taxon>Eurotiales</taxon>
        <taxon>Elaphomycetaceae</taxon>
        <taxon>Elaphomyces</taxon>
    </lineage>
</organism>
<feature type="region of interest" description="Disordered" evidence="1">
    <location>
        <begin position="279"/>
        <end position="304"/>
    </location>
</feature>
<name>A0A232LQ49_9EURO</name>
<dbReference type="GO" id="GO:0001181">
    <property type="term" value="F:RNA polymerase I general transcription initiation factor activity"/>
    <property type="evidence" value="ECO:0007669"/>
    <property type="project" value="InterPro"/>
</dbReference>
<dbReference type="Pfam" id="PF04090">
    <property type="entry name" value="Rrn11"/>
    <property type="match status" value="1"/>
</dbReference>
<evidence type="ECO:0000256" key="1">
    <source>
        <dbReference type="SAM" id="MobiDB-lite"/>
    </source>
</evidence>
<accession>A0A232LQ49</accession>
<dbReference type="InterPro" id="IPR007224">
    <property type="entry name" value="TIF_Rrn11"/>
</dbReference>
<dbReference type="AlphaFoldDB" id="A0A232LQ49"/>
<evidence type="ECO:0000313" key="2">
    <source>
        <dbReference type="EMBL" id="OXV06262.1"/>
    </source>
</evidence>
<feature type="compositionally biased region" description="Acidic residues" evidence="1">
    <location>
        <begin position="38"/>
        <end position="50"/>
    </location>
</feature>
<evidence type="ECO:0000313" key="3">
    <source>
        <dbReference type="Proteomes" id="UP000243515"/>
    </source>
</evidence>
<dbReference type="GO" id="GO:0001164">
    <property type="term" value="F:RNA polymerase I core promoter sequence-specific DNA binding"/>
    <property type="evidence" value="ECO:0007669"/>
    <property type="project" value="InterPro"/>
</dbReference>
<dbReference type="InterPro" id="IPR053029">
    <property type="entry name" value="RNA_pol_I-specific_init_factor"/>
</dbReference>
<comment type="caution">
    <text evidence="2">The sequence shown here is derived from an EMBL/GenBank/DDBJ whole genome shotgun (WGS) entry which is preliminary data.</text>
</comment>
<feature type="compositionally biased region" description="Acidic residues" evidence="1">
    <location>
        <begin position="284"/>
        <end position="301"/>
    </location>
</feature>
<dbReference type="PANTHER" id="PTHR28244">
    <property type="entry name" value="RNA POLYMERASE I-SPECIFIC TRANSCRIPTION INITIATION FACTOR RRN11"/>
    <property type="match status" value="1"/>
</dbReference>
<dbReference type="GO" id="GO:0017025">
    <property type="term" value="F:TBP-class protein binding"/>
    <property type="evidence" value="ECO:0007669"/>
    <property type="project" value="TreeGrafter"/>
</dbReference>
<sequence length="438" mass="49772">MTPRPSASFFSLPLALWQQPQGTRAAKYEPRKRKRREDDDDDDLDTEDRETTDAASGPERNPVSSSSPLILSPDDAHQYRIAGMPLDQERPGGHFPHAAAVPEVHSPRTTDATLREELSSLTPPIYLPRSVAQDGNLRFQHLAVLTTILHRGLLERDFVRAGRAWGLILREEFGGHPVDVRNGGRWGIGAEILLRRDLQMARQSHEPKAETPDTAPGVNVRPWWTRKGFEDAKNYYERLILQYPYRKSAPDAVSSLHFYPAMLGLWIYVVQQESQAARDALERQDEESSEHFVEEEEEEEDRLSGWDQAQGRFAPMAKIRSKELEEAQQIAARLDELLVSPPYADDPELLRLRAMVSLWVGDLYVLSRSPAEDPEESMSIDDPPTAESIIAKREKKIVLEKREAEREKSRVLLEKAKRRSKGVAQTLEGLHLDDSHFA</sequence>